<dbReference type="Proteomes" id="UP000252698">
    <property type="component" value="Chromosome"/>
</dbReference>
<protein>
    <submittedName>
        <fullName evidence="1">Uncharacterized protein</fullName>
    </submittedName>
</protein>
<name>A0A2Z5JI82_STRAR</name>
<proteinExistence type="predicted"/>
<dbReference type="KEGG" id="sata:C5746_24185"/>
<dbReference type="AlphaFoldDB" id="A0A2Z5JI82"/>
<gene>
    <name evidence="1" type="ORF">C5746_24185</name>
</gene>
<reference evidence="1 2" key="1">
    <citation type="journal article" date="2018" name="Front. Microbiol.">
        <title>Genome Sequencing of Streptomyces atratus SCSIOZH16 and Activation Production of Nocardamine via Metabolic Engineering.</title>
        <authorList>
            <person name="Li Y."/>
            <person name="Zhang C."/>
            <person name="Liu C."/>
            <person name="Ju J."/>
            <person name="Ma J."/>
        </authorList>
    </citation>
    <scope>NUCLEOTIDE SEQUENCE [LARGE SCALE GENOMIC DNA]</scope>
    <source>
        <strain evidence="1 2">SCSIO_ZH16</strain>
    </source>
</reference>
<evidence type="ECO:0000313" key="2">
    <source>
        <dbReference type="Proteomes" id="UP000252698"/>
    </source>
</evidence>
<sequence length="136" mass="14538">MARSMSTSNALQSIDIIRDWSHMTTLDGVLAKAAMLTAAGIAFTGLTATSASAQTQVAAAPAYIKLTALETTPIYAGPSSSSSKIRTVRAGTTLSIACQTTKTPSGRLWYRLYNHTPKQWAWAGHFESPFTPPKEC</sequence>
<accession>A0A2Z5JI82</accession>
<organism evidence="1 2">
    <name type="scientific">Streptomyces atratus</name>
    <dbReference type="NCBI Taxonomy" id="1893"/>
    <lineage>
        <taxon>Bacteria</taxon>
        <taxon>Bacillati</taxon>
        <taxon>Actinomycetota</taxon>
        <taxon>Actinomycetes</taxon>
        <taxon>Kitasatosporales</taxon>
        <taxon>Streptomycetaceae</taxon>
        <taxon>Streptomyces</taxon>
    </lineage>
</organism>
<dbReference type="EMBL" id="CP027306">
    <property type="protein sequence ID" value="AXE79495.1"/>
    <property type="molecule type" value="Genomic_DNA"/>
</dbReference>
<evidence type="ECO:0000313" key="1">
    <source>
        <dbReference type="EMBL" id="AXE79495.1"/>
    </source>
</evidence>